<evidence type="ECO:0000256" key="2">
    <source>
        <dbReference type="ARBA" id="ARBA00010701"/>
    </source>
</evidence>
<dbReference type="InterPro" id="IPR013818">
    <property type="entry name" value="Lipase"/>
</dbReference>
<evidence type="ECO:0000256" key="3">
    <source>
        <dbReference type="ARBA" id="ARBA00022525"/>
    </source>
</evidence>
<organism evidence="6 7">
    <name type="scientific">Anopheles atroparvus</name>
    <name type="common">European mosquito</name>
    <dbReference type="NCBI Taxonomy" id="41427"/>
    <lineage>
        <taxon>Eukaryota</taxon>
        <taxon>Metazoa</taxon>
        <taxon>Ecdysozoa</taxon>
        <taxon>Arthropoda</taxon>
        <taxon>Hexapoda</taxon>
        <taxon>Insecta</taxon>
        <taxon>Pterygota</taxon>
        <taxon>Neoptera</taxon>
        <taxon>Endopterygota</taxon>
        <taxon>Diptera</taxon>
        <taxon>Nematocera</taxon>
        <taxon>Culicoidea</taxon>
        <taxon>Culicidae</taxon>
        <taxon>Anophelinae</taxon>
        <taxon>Anopheles</taxon>
    </lineage>
</organism>
<evidence type="ECO:0000256" key="4">
    <source>
        <dbReference type="RuleBase" id="RU004262"/>
    </source>
</evidence>
<dbReference type="GO" id="GO:0005615">
    <property type="term" value="C:extracellular space"/>
    <property type="evidence" value="ECO:0007669"/>
    <property type="project" value="TreeGrafter"/>
</dbReference>
<dbReference type="EnsemblMetazoa" id="ENSAATROPT013718">
    <property type="protein sequence ID" value="ENSAATROPP012493"/>
    <property type="gene ID" value="ENSAATROPG011130"/>
</dbReference>
<accession>A0AAG5DP77</accession>
<evidence type="ECO:0000313" key="6">
    <source>
        <dbReference type="EnsemblMetazoa" id="ENSAATROPP012493"/>
    </source>
</evidence>
<name>A0AAG5DP77_ANOAO</name>
<keyword evidence="3" id="KW-0964">Secreted</keyword>
<feature type="domain" description="Lipase" evidence="5">
    <location>
        <begin position="115"/>
        <end position="371"/>
    </location>
</feature>
<dbReference type="Pfam" id="PF00151">
    <property type="entry name" value="Lipase"/>
    <property type="match status" value="1"/>
</dbReference>
<dbReference type="PANTHER" id="PTHR11610:SF178">
    <property type="entry name" value="LIPASE MEMBER H-A-LIKE PROTEIN"/>
    <property type="match status" value="1"/>
</dbReference>
<dbReference type="AlphaFoldDB" id="A0AAG5DP77"/>
<dbReference type="GO" id="GO:0016298">
    <property type="term" value="F:lipase activity"/>
    <property type="evidence" value="ECO:0007669"/>
    <property type="project" value="InterPro"/>
</dbReference>
<comment type="similarity">
    <text evidence="2 4">Belongs to the AB hydrolase superfamily. Lipase family.</text>
</comment>
<evidence type="ECO:0000259" key="5">
    <source>
        <dbReference type="Pfam" id="PF00151"/>
    </source>
</evidence>
<dbReference type="PANTHER" id="PTHR11610">
    <property type="entry name" value="LIPASE"/>
    <property type="match status" value="1"/>
</dbReference>
<dbReference type="Gene3D" id="3.40.50.1820">
    <property type="entry name" value="alpha/beta hydrolase"/>
    <property type="match status" value="1"/>
</dbReference>
<dbReference type="InterPro" id="IPR029058">
    <property type="entry name" value="AB_hydrolase_fold"/>
</dbReference>
<protein>
    <recommendedName>
        <fullName evidence="5">Lipase domain-containing protein</fullName>
    </recommendedName>
</protein>
<evidence type="ECO:0000313" key="7">
    <source>
        <dbReference type="Proteomes" id="UP000075880"/>
    </source>
</evidence>
<reference evidence="6" key="1">
    <citation type="submission" date="2024-04" db="UniProtKB">
        <authorList>
            <consortium name="EnsemblMetazoa"/>
        </authorList>
    </citation>
    <scope>IDENTIFICATION</scope>
    <source>
        <strain evidence="6">EBRO</strain>
    </source>
</reference>
<dbReference type="SUPFAM" id="SSF53474">
    <property type="entry name" value="alpha/beta-Hydrolases"/>
    <property type="match status" value="1"/>
</dbReference>
<dbReference type="Proteomes" id="UP000075880">
    <property type="component" value="Unassembled WGS sequence"/>
</dbReference>
<comment type="subcellular location">
    <subcellularLocation>
        <location evidence="1">Secreted</location>
    </subcellularLocation>
</comment>
<proteinExistence type="inferred from homology"/>
<keyword evidence="7" id="KW-1185">Reference proteome</keyword>
<evidence type="ECO:0000256" key="1">
    <source>
        <dbReference type="ARBA" id="ARBA00004613"/>
    </source>
</evidence>
<dbReference type="PRINTS" id="PR00821">
    <property type="entry name" value="TAGLIPASE"/>
</dbReference>
<dbReference type="InterPro" id="IPR000734">
    <property type="entry name" value="TAG_lipase"/>
</dbReference>
<dbReference type="GO" id="GO:0016042">
    <property type="term" value="P:lipid catabolic process"/>
    <property type="evidence" value="ECO:0007669"/>
    <property type="project" value="TreeGrafter"/>
</dbReference>
<sequence length="408" mass="44426">MKSSANCRGEFFIFPVTRVASLMSSAVSVSLTVSGLMVLLVAAPFASPVTAAPFDFGVPSTNMSTDSMVSYSARQDDLLSFLPDQDDLLANRVGTVIGAFGNTLSQLLFGTNDVSTDVTFWCATTNRPEYVQAYVDDPRIAQKLDPSKPIVFLTHGWTDNVNRTWVKQTVADYIRLIGGNICAVDWSPLALVEYNLAARNTPKVGRYLGKFVQSLLPKGFSIQQVTLVGHSMGAHISGIAGAYLGGQVPNVIGLDPAGPAFTKPIPVSTDRRLDRSDGLFVQAIHTDKNIIGTTMNLGHEDYYANSGASPQPGCEFPLVNNDTTKSYLQFICSHFKAVEYFRASLDRQNVFEGTACSSYYNFKRNDCSAGTKDDFGLFNNRSASGSLFITIDKTVYPYARTVARNARK</sequence>